<feature type="compositionally biased region" description="Low complexity" evidence="7">
    <location>
        <begin position="64"/>
        <end position="80"/>
    </location>
</feature>
<evidence type="ECO:0000256" key="4">
    <source>
        <dbReference type="ARBA" id="ARBA00023242"/>
    </source>
</evidence>
<dbReference type="PANTHER" id="PTHR21242:SF0">
    <property type="entry name" value="TRANSCRIPTION INITIATION FACTOR TFIID SUBUNIT 10"/>
    <property type="match status" value="1"/>
</dbReference>
<keyword evidence="8" id="KW-0648">Protein biosynthesis</keyword>
<dbReference type="GO" id="GO:0006367">
    <property type="term" value="P:transcription initiation at RNA polymerase II promoter"/>
    <property type="evidence" value="ECO:0007669"/>
    <property type="project" value="TreeGrafter"/>
</dbReference>
<dbReference type="STRING" id="420778.A0A1S8BL78"/>
<dbReference type="EMBL" id="MSZU01000075">
    <property type="protein sequence ID" value="OMP88195.1"/>
    <property type="molecule type" value="Genomic_DNA"/>
</dbReference>
<name>A0A1S8BL78_9PEZI</name>
<proteinExistence type="inferred from homology"/>
<evidence type="ECO:0000256" key="7">
    <source>
        <dbReference type="SAM" id="MobiDB-lite"/>
    </source>
</evidence>
<comment type="function">
    <text evidence="6">Functions as a component of both the DNA-binding general transcription initiation factor complex TFIID and the transcription coactivator SAGA complex. Binding of TFIID to a promoter (with or without TATA element) is the initial step in pre-initiation complex (PIC) formation. TFIID plays a key role in the regulation of gene expression by RNA polymerase II through different activities such as transcription activator interaction, core promoter recognition and selectivity, TFIIA and TFIIB interaction, chromatin modification (histone acetylation by TAF1), facilitation of DNA opening and initiation of transcription. SAGA acts as a general cofactor required for essentially all RNA polymerase II transcription. At the promoters, SAGA is required for transcription pre-initiation complex (PIC) recruitment. It influences RNA polymerase II transcriptional activity through different activities such as TBP interaction (via core/TAF module) and promoter selectivity, interaction with transcription activators (via Tra1/SPT module), and chromatin modification through histone acetylation (via HAT module) and deubiquitination (via DUB module). SAGA preferentially acetylates histones H3 (to form H3K9ac, H3K14ac, H3K18ac and H3K23ac) and H2B and deubiquitinates histone H2B. SAGA interacts with DNA via upstream activating sequences (UASs).</text>
</comment>
<evidence type="ECO:0000256" key="5">
    <source>
        <dbReference type="ARBA" id="ARBA00025730"/>
    </source>
</evidence>
<comment type="subcellular location">
    <subcellularLocation>
        <location evidence="1 6">Nucleus</location>
    </subcellularLocation>
</comment>
<evidence type="ECO:0000313" key="8">
    <source>
        <dbReference type="EMBL" id="OMP88195.1"/>
    </source>
</evidence>
<feature type="region of interest" description="Disordered" evidence="7">
    <location>
        <begin position="208"/>
        <end position="252"/>
    </location>
</feature>
<dbReference type="OrthoDB" id="154356at2759"/>
<organism evidence="8 9">
    <name type="scientific">Diplodia seriata</name>
    <dbReference type="NCBI Taxonomy" id="420778"/>
    <lineage>
        <taxon>Eukaryota</taxon>
        <taxon>Fungi</taxon>
        <taxon>Dikarya</taxon>
        <taxon>Ascomycota</taxon>
        <taxon>Pezizomycotina</taxon>
        <taxon>Dothideomycetes</taxon>
        <taxon>Dothideomycetes incertae sedis</taxon>
        <taxon>Botryosphaeriales</taxon>
        <taxon>Botryosphaeriaceae</taxon>
        <taxon>Diplodia</taxon>
    </lineage>
</organism>
<accession>A0A1S8BL78</accession>
<dbReference type="CDD" id="cd07982">
    <property type="entry name" value="HFD_TAF10"/>
    <property type="match status" value="1"/>
</dbReference>
<dbReference type="InterPro" id="IPR003923">
    <property type="entry name" value="TAF10"/>
</dbReference>
<feature type="region of interest" description="Disordered" evidence="7">
    <location>
        <begin position="1"/>
        <end position="107"/>
    </location>
</feature>
<evidence type="ECO:0000256" key="3">
    <source>
        <dbReference type="ARBA" id="ARBA00023163"/>
    </source>
</evidence>
<gene>
    <name evidence="8" type="ORF">BK809_0002952</name>
</gene>
<keyword evidence="2 6" id="KW-0805">Transcription regulation</keyword>
<sequence length="278" mass="27613">MSSDHPASGAQPGESSGANTLANTNPEVKQEELDASISAEIASTDPNQADAMNLDGATDMDGHNNNTSSGSANNASAPGASGSGGLAPGQDPNMIAGAPPPSELRIPTKKDASLREFLSKMDDYAPIIPDAVTNYYLTLAGLPPPPQTPPHLARLLALATQKFIADIAADAYQYSRIRSSNTTSNNPMGGLGGAAGFGMMGAGGAPGAGPAAGPAAAAGGGGAAGSKDQKGANLGVQRPGYGGGGQGGSQGRTVLTMEDLGMAVGEYGVNVKRGEFYR</sequence>
<keyword evidence="4 6" id="KW-0539">Nucleus</keyword>
<evidence type="ECO:0000256" key="1">
    <source>
        <dbReference type="ARBA" id="ARBA00004123"/>
    </source>
</evidence>
<comment type="caution">
    <text evidence="8">The sequence shown here is derived from an EMBL/GenBank/DDBJ whole genome shotgun (WGS) entry which is preliminary data.</text>
</comment>
<dbReference type="AlphaFoldDB" id="A0A1S8BL78"/>
<dbReference type="GO" id="GO:0005669">
    <property type="term" value="C:transcription factor TFIID complex"/>
    <property type="evidence" value="ECO:0007669"/>
    <property type="project" value="TreeGrafter"/>
</dbReference>
<dbReference type="GO" id="GO:1990841">
    <property type="term" value="F:promoter-specific chromatin binding"/>
    <property type="evidence" value="ECO:0007669"/>
    <property type="project" value="TreeGrafter"/>
</dbReference>
<dbReference type="GO" id="GO:0000124">
    <property type="term" value="C:SAGA complex"/>
    <property type="evidence" value="ECO:0007669"/>
    <property type="project" value="TreeGrafter"/>
</dbReference>
<dbReference type="Proteomes" id="UP000190776">
    <property type="component" value="Unassembled WGS sequence"/>
</dbReference>
<dbReference type="PIRSF" id="PIRSF017246">
    <property type="entry name" value="TFIID_TAF10"/>
    <property type="match status" value="1"/>
</dbReference>
<evidence type="ECO:0000256" key="2">
    <source>
        <dbReference type="ARBA" id="ARBA00023015"/>
    </source>
</evidence>
<dbReference type="Pfam" id="PF03540">
    <property type="entry name" value="TAF10"/>
    <property type="match status" value="1"/>
</dbReference>
<dbReference type="GO" id="GO:0016251">
    <property type="term" value="F:RNA polymerase II general transcription initiation factor activity"/>
    <property type="evidence" value="ECO:0007669"/>
    <property type="project" value="TreeGrafter"/>
</dbReference>
<keyword evidence="3 6" id="KW-0804">Transcription</keyword>
<evidence type="ECO:0000256" key="6">
    <source>
        <dbReference type="PIRNR" id="PIRNR017246"/>
    </source>
</evidence>
<dbReference type="GO" id="GO:0003743">
    <property type="term" value="F:translation initiation factor activity"/>
    <property type="evidence" value="ECO:0007669"/>
    <property type="project" value="UniProtKB-KW"/>
</dbReference>
<comment type="similarity">
    <text evidence="5 6">Belongs to the TAF10 family.</text>
</comment>
<evidence type="ECO:0000313" key="9">
    <source>
        <dbReference type="Proteomes" id="UP000190776"/>
    </source>
</evidence>
<dbReference type="PANTHER" id="PTHR21242">
    <property type="entry name" value="TRANSCRIPTION INITIATION FACTOR TFIID SUBUNIT 10"/>
    <property type="match status" value="1"/>
</dbReference>
<keyword evidence="8" id="KW-0396">Initiation factor</keyword>
<feature type="compositionally biased region" description="Low complexity" evidence="7">
    <location>
        <begin position="208"/>
        <end position="217"/>
    </location>
</feature>
<protein>
    <recommendedName>
        <fullName evidence="6">Transcription initiation factor TFIID subunit 10</fullName>
    </recommendedName>
</protein>
<feature type="compositionally biased region" description="Gly residues" evidence="7">
    <location>
        <begin position="240"/>
        <end position="250"/>
    </location>
</feature>
<feature type="compositionally biased region" description="Polar residues" evidence="7">
    <location>
        <begin position="13"/>
        <end position="27"/>
    </location>
</feature>
<reference evidence="8 9" key="1">
    <citation type="submission" date="2017-01" db="EMBL/GenBank/DDBJ databases">
        <title>Draft genome sequence of Diplodia seriata F98.1, a fungal species involved in grapevine trunk diseases.</title>
        <authorList>
            <person name="Robert-Siegwald G."/>
            <person name="Vallet J."/>
            <person name="Abou-Mansour E."/>
            <person name="Xu J."/>
            <person name="Rey P."/>
            <person name="Bertsch C."/>
            <person name="Rego C."/>
            <person name="Larignon P."/>
            <person name="Fontaine F."/>
            <person name="Lebrun M.-H."/>
        </authorList>
    </citation>
    <scope>NUCLEOTIDE SEQUENCE [LARGE SCALE GENOMIC DNA]</scope>
    <source>
        <strain evidence="8 9">F98.1</strain>
    </source>
</reference>